<reference evidence="10" key="2">
    <citation type="submission" date="2021-04" db="EMBL/GenBank/DDBJ databases">
        <authorList>
            <person name="Gilroy R."/>
        </authorList>
    </citation>
    <scope>NUCLEOTIDE SEQUENCE</scope>
    <source>
        <strain evidence="10">CHK195-9823</strain>
    </source>
</reference>
<dbReference type="Gene3D" id="3.40.710.10">
    <property type="entry name" value="DD-peptidase/beta-lactamase superfamily"/>
    <property type="match status" value="1"/>
</dbReference>
<dbReference type="GO" id="GO:0008360">
    <property type="term" value="P:regulation of cell shape"/>
    <property type="evidence" value="ECO:0007669"/>
    <property type="project" value="UniProtKB-KW"/>
</dbReference>
<keyword evidence="3" id="KW-0378">Hydrolase</keyword>
<evidence type="ECO:0000313" key="11">
    <source>
        <dbReference type="Proteomes" id="UP000886814"/>
    </source>
</evidence>
<dbReference type="InterPro" id="IPR012338">
    <property type="entry name" value="Beta-lactam/transpept-like"/>
</dbReference>
<keyword evidence="5" id="KW-0573">Peptidoglycan synthesis</keyword>
<keyword evidence="2" id="KW-0732">Signal</keyword>
<evidence type="ECO:0000313" key="10">
    <source>
        <dbReference type="EMBL" id="HIV38249.1"/>
    </source>
</evidence>
<accession>A0A9D1TEX9</accession>
<reference evidence="10" key="1">
    <citation type="journal article" date="2021" name="PeerJ">
        <title>Extensive microbial diversity within the chicken gut microbiome revealed by metagenomics and culture.</title>
        <authorList>
            <person name="Gilroy R."/>
            <person name="Ravi A."/>
            <person name="Getino M."/>
            <person name="Pursley I."/>
            <person name="Horton D.L."/>
            <person name="Alikhan N.F."/>
            <person name="Baker D."/>
            <person name="Gharbi K."/>
            <person name="Hall N."/>
            <person name="Watson M."/>
            <person name="Adriaenssens E.M."/>
            <person name="Foster-Nyarko E."/>
            <person name="Jarju S."/>
            <person name="Secka A."/>
            <person name="Antonio M."/>
            <person name="Oren A."/>
            <person name="Chaudhuri R.R."/>
            <person name="La Ragione R."/>
            <person name="Hildebrand F."/>
            <person name="Pallen M.J."/>
        </authorList>
    </citation>
    <scope>NUCLEOTIDE SEQUENCE</scope>
    <source>
        <strain evidence="10">CHK195-9823</strain>
    </source>
</reference>
<organism evidence="10 11">
    <name type="scientific">Candidatus Blautia stercorigallinarum</name>
    <dbReference type="NCBI Taxonomy" id="2838501"/>
    <lineage>
        <taxon>Bacteria</taxon>
        <taxon>Bacillati</taxon>
        <taxon>Bacillota</taxon>
        <taxon>Clostridia</taxon>
        <taxon>Lachnospirales</taxon>
        <taxon>Lachnospiraceae</taxon>
        <taxon>Blautia</taxon>
    </lineage>
</organism>
<sequence length="359" mass="39181">MKCINKWKFPQLRNKKDKKKKGFLKGHSKRTLKVRKTLVLIGILGIFLIVGITALVLYIRGSRLDEPLPYSRSARVFGNSVQESSMIVEGMAGDLCVGPSDNPLDGVDGREGEMAGLFAMGEGEIPFSQGIYEPKAPGRLTQLMTLLVAYENLDLNTSVTIEQEDVPYGLNKTCGLASGNIISVRQLLNAVAVYSAEDACMALARAGAGSESAFVDRMNSKAMELGMTNTNYVNPTGAQDENQHTSVYDTYLLLNAILDQTDLVNALGTASYTLDYTRGDQESKQRWLDSDNLYVTGGVSLPRGVTVLGGKMCASDTENYAALLVQDNYGNPYAVIVLNTDSQTDFYERMEQMLEAISS</sequence>
<dbReference type="AlphaFoldDB" id="A0A9D1TEX9"/>
<keyword evidence="6" id="KW-0961">Cell wall biogenesis/degradation</keyword>
<dbReference type="PANTHER" id="PTHR21581">
    <property type="entry name" value="D-ALANYL-D-ALANINE CARBOXYPEPTIDASE"/>
    <property type="match status" value="1"/>
</dbReference>
<feature type="domain" description="Peptidase S11 D-alanyl-D-alanine carboxypeptidase A N-terminal" evidence="9">
    <location>
        <begin position="131"/>
        <end position="297"/>
    </location>
</feature>
<evidence type="ECO:0000259" key="9">
    <source>
        <dbReference type="Pfam" id="PF00768"/>
    </source>
</evidence>
<keyword evidence="4" id="KW-0133">Cell shape</keyword>
<evidence type="ECO:0000256" key="7">
    <source>
        <dbReference type="RuleBase" id="RU004016"/>
    </source>
</evidence>
<keyword evidence="10" id="KW-0645">Protease</keyword>
<dbReference type="EMBL" id="DXIQ01000027">
    <property type="protein sequence ID" value="HIV38249.1"/>
    <property type="molecule type" value="Genomic_DNA"/>
</dbReference>
<feature type="transmembrane region" description="Helical" evidence="8">
    <location>
        <begin position="38"/>
        <end position="59"/>
    </location>
</feature>
<dbReference type="GO" id="GO:0071555">
    <property type="term" value="P:cell wall organization"/>
    <property type="evidence" value="ECO:0007669"/>
    <property type="project" value="UniProtKB-KW"/>
</dbReference>
<dbReference type="PRINTS" id="PR00725">
    <property type="entry name" value="DADACBPTASE1"/>
</dbReference>
<evidence type="ECO:0000256" key="5">
    <source>
        <dbReference type="ARBA" id="ARBA00022984"/>
    </source>
</evidence>
<dbReference type="Pfam" id="PF00768">
    <property type="entry name" value="Peptidase_S11"/>
    <property type="match status" value="1"/>
</dbReference>
<evidence type="ECO:0000256" key="4">
    <source>
        <dbReference type="ARBA" id="ARBA00022960"/>
    </source>
</evidence>
<name>A0A9D1TEX9_9FIRM</name>
<evidence type="ECO:0000256" key="6">
    <source>
        <dbReference type="ARBA" id="ARBA00023316"/>
    </source>
</evidence>
<dbReference type="GO" id="GO:0006508">
    <property type="term" value="P:proteolysis"/>
    <property type="evidence" value="ECO:0007669"/>
    <property type="project" value="InterPro"/>
</dbReference>
<gene>
    <name evidence="10" type="ORF">H9747_04520</name>
</gene>
<dbReference type="PANTHER" id="PTHR21581:SF6">
    <property type="entry name" value="TRAFFICKING PROTEIN PARTICLE COMPLEX SUBUNIT 12"/>
    <property type="match status" value="1"/>
</dbReference>
<keyword evidence="8" id="KW-0812">Transmembrane</keyword>
<comment type="similarity">
    <text evidence="1 7">Belongs to the peptidase S11 family.</text>
</comment>
<keyword evidence="8" id="KW-0472">Membrane</keyword>
<keyword evidence="8" id="KW-1133">Transmembrane helix</keyword>
<dbReference type="SUPFAM" id="SSF56601">
    <property type="entry name" value="beta-lactamase/transpeptidase-like"/>
    <property type="match status" value="1"/>
</dbReference>
<dbReference type="GO" id="GO:0009002">
    <property type="term" value="F:serine-type D-Ala-D-Ala carboxypeptidase activity"/>
    <property type="evidence" value="ECO:0007669"/>
    <property type="project" value="InterPro"/>
</dbReference>
<dbReference type="GO" id="GO:0009252">
    <property type="term" value="P:peptidoglycan biosynthetic process"/>
    <property type="evidence" value="ECO:0007669"/>
    <property type="project" value="UniProtKB-KW"/>
</dbReference>
<dbReference type="InterPro" id="IPR018044">
    <property type="entry name" value="Peptidase_S11"/>
</dbReference>
<dbReference type="InterPro" id="IPR001967">
    <property type="entry name" value="Peptidase_S11_N"/>
</dbReference>
<proteinExistence type="inferred from homology"/>
<comment type="caution">
    <text evidence="10">The sequence shown here is derived from an EMBL/GenBank/DDBJ whole genome shotgun (WGS) entry which is preliminary data.</text>
</comment>
<protein>
    <submittedName>
        <fullName evidence="10">D-alanyl-D-alanine carboxypeptidase</fullName>
    </submittedName>
</protein>
<dbReference type="Proteomes" id="UP000886814">
    <property type="component" value="Unassembled WGS sequence"/>
</dbReference>
<evidence type="ECO:0000256" key="2">
    <source>
        <dbReference type="ARBA" id="ARBA00022729"/>
    </source>
</evidence>
<evidence type="ECO:0000256" key="3">
    <source>
        <dbReference type="ARBA" id="ARBA00022801"/>
    </source>
</evidence>
<evidence type="ECO:0000256" key="1">
    <source>
        <dbReference type="ARBA" id="ARBA00007164"/>
    </source>
</evidence>
<keyword evidence="10" id="KW-0121">Carboxypeptidase</keyword>
<evidence type="ECO:0000256" key="8">
    <source>
        <dbReference type="SAM" id="Phobius"/>
    </source>
</evidence>